<protein>
    <recommendedName>
        <fullName evidence="4">Ser-Thr-rich glycosyl-phosphatidyl-inositol-anchored membrane family protein</fullName>
    </recommendedName>
</protein>
<evidence type="ECO:0000256" key="1">
    <source>
        <dbReference type="SAM" id="MobiDB-lite"/>
    </source>
</evidence>
<feature type="compositionally biased region" description="Polar residues" evidence="1">
    <location>
        <begin position="255"/>
        <end position="265"/>
    </location>
</feature>
<evidence type="ECO:0000313" key="2">
    <source>
        <dbReference type="EMBL" id="TWT57019.1"/>
    </source>
</evidence>
<gene>
    <name evidence="2" type="ORF">KOR42_03760</name>
</gene>
<dbReference type="EMBL" id="SIHI01000001">
    <property type="protein sequence ID" value="TWT57019.1"/>
    <property type="molecule type" value="Genomic_DNA"/>
</dbReference>
<keyword evidence="3" id="KW-1185">Reference proteome</keyword>
<feature type="compositionally biased region" description="Basic and acidic residues" evidence="1">
    <location>
        <begin position="272"/>
        <end position="281"/>
    </location>
</feature>
<dbReference type="Proteomes" id="UP000317243">
    <property type="component" value="Unassembled WGS sequence"/>
</dbReference>
<dbReference type="RefSeq" id="WP_146506908.1">
    <property type="nucleotide sequence ID" value="NZ_SIHI01000001.1"/>
</dbReference>
<feature type="compositionally biased region" description="Basic and acidic residues" evidence="1">
    <location>
        <begin position="362"/>
        <end position="373"/>
    </location>
</feature>
<feature type="region of interest" description="Disordered" evidence="1">
    <location>
        <begin position="615"/>
        <end position="635"/>
    </location>
</feature>
<feature type="region of interest" description="Disordered" evidence="1">
    <location>
        <begin position="230"/>
        <end position="418"/>
    </location>
</feature>
<feature type="compositionally biased region" description="Polar residues" evidence="1">
    <location>
        <begin position="331"/>
        <end position="341"/>
    </location>
</feature>
<reference evidence="2 3" key="1">
    <citation type="submission" date="2019-02" db="EMBL/GenBank/DDBJ databases">
        <title>Deep-cultivation of Planctomycetes and their phenomic and genomic characterization uncovers novel biology.</title>
        <authorList>
            <person name="Wiegand S."/>
            <person name="Jogler M."/>
            <person name="Boedeker C."/>
            <person name="Pinto D."/>
            <person name="Vollmers J."/>
            <person name="Rivas-Marin E."/>
            <person name="Kohn T."/>
            <person name="Peeters S.H."/>
            <person name="Heuer A."/>
            <person name="Rast P."/>
            <person name="Oberbeckmann S."/>
            <person name="Bunk B."/>
            <person name="Jeske O."/>
            <person name="Meyerdierks A."/>
            <person name="Storesund J.E."/>
            <person name="Kallscheuer N."/>
            <person name="Luecker S."/>
            <person name="Lage O.M."/>
            <person name="Pohl T."/>
            <person name="Merkel B.J."/>
            <person name="Hornburger P."/>
            <person name="Mueller R.-W."/>
            <person name="Bruemmer F."/>
            <person name="Labrenz M."/>
            <person name="Spormann A.M."/>
            <person name="Op Den Camp H."/>
            <person name="Overmann J."/>
            <person name="Amann R."/>
            <person name="Jetten M.S.M."/>
            <person name="Mascher T."/>
            <person name="Medema M.H."/>
            <person name="Devos D.P."/>
            <person name="Kaster A.-K."/>
            <person name="Ovreas L."/>
            <person name="Rohde M."/>
            <person name="Galperin M.Y."/>
            <person name="Jogler C."/>
        </authorList>
    </citation>
    <scope>NUCLEOTIDE SEQUENCE [LARGE SCALE GENOMIC DNA]</scope>
    <source>
        <strain evidence="2 3">KOR42</strain>
    </source>
</reference>
<feature type="compositionally biased region" description="Low complexity" evidence="1">
    <location>
        <begin position="342"/>
        <end position="358"/>
    </location>
</feature>
<evidence type="ECO:0008006" key="4">
    <source>
        <dbReference type="Google" id="ProtNLM"/>
    </source>
</evidence>
<evidence type="ECO:0000313" key="3">
    <source>
        <dbReference type="Proteomes" id="UP000317243"/>
    </source>
</evidence>
<organism evidence="2 3">
    <name type="scientific">Thalassoglobus neptunius</name>
    <dbReference type="NCBI Taxonomy" id="1938619"/>
    <lineage>
        <taxon>Bacteria</taxon>
        <taxon>Pseudomonadati</taxon>
        <taxon>Planctomycetota</taxon>
        <taxon>Planctomycetia</taxon>
        <taxon>Planctomycetales</taxon>
        <taxon>Planctomycetaceae</taxon>
        <taxon>Thalassoglobus</taxon>
    </lineage>
</organism>
<feature type="compositionally biased region" description="Polar residues" evidence="1">
    <location>
        <begin position="288"/>
        <end position="314"/>
    </location>
</feature>
<proteinExistence type="predicted"/>
<dbReference type="AlphaFoldDB" id="A0A5C5X323"/>
<name>A0A5C5X323_9PLAN</name>
<comment type="caution">
    <text evidence="2">The sequence shown here is derived from an EMBL/GenBank/DDBJ whole genome shotgun (WGS) entry which is preliminary data.</text>
</comment>
<sequence>MTPQPFHSLKSIRKLLGRSLLCLAGVTGLLNEGTAQTPESAPIFSKSNKFRIPFDFDPAELKRLGANEIQLFVSDNRGASWKRHESVDPAANSFVFKAQSDGEYWFSVRTLAAGGLTYPAGPHVAGLKVVVDSSAPRLSVEVEESASGRIEMKWDANDDFLVAESLKIDVFNSHTKSWEPVAINQDASGRVSWTVDSAGVVEVRASVEDLAGNHAESSAQAIVSGLALPNSPGRSSAAPVAANQPSGNPFEHLNPSHQDSSQPKTPVNLVSDPKEKTEKSVIRPASEANETPTQPDAVGQTSAPVWATDSTTSPIVKPEAKSSKSDALTAASVTPRPSSTLSDSTTTEAASPSTSSPSNEPMSKEATQKEAVRAVRPVNPQESSTEAVDQNLVLPEKTPSVSTPQTEVVEEQKQPVLPPRAERGHVVNSATFEIGYQVDGVGPTGVNSIELYITEDRGQKWYHYGSDADRTSPINVTVPRDGEYGFSFRVRNGVGVLSTPPQPGEAPEITVFVDRTPPRITLNPIQYLSPENLDQLVITWKIEEVELAKAPVVLSYATFPTGPWTPIAQPMENVERYVWNLPNHLNSEFYVRIEARDSAGNTGYVRSSEAFVRDTSQPRAQVTGVEPIRQETSRQ</sequence>
<dbReference type="OrthoDB" id="257265at2"/>
<accession>A0A5C5X323</accession>